<evidence type="ECO:0000256" key="2">
    <source>
        <dbReference type="SAM" id="Phobius"/>
    </source>
</evidence>
<evidence type="ECO:0000256" key="1">
    <source>
        <dbReference type="SAM" id="MobiDB-lite"/>
    </source>
</evidence>
<organism evidence="4 5">
    <name type="scientific">Sanguibacter keddieii (strain ATCC 51767 / DSM 10542 / NCFB 3025 / ST-74)</name>
    <dbReference type="NCBI Taxonomy" id="446469"/>
    <lineage>
        <taxon>Bacteria</taxon>
        <taxon>Bacillati</taxon>
        <taxon>Actinomycetota</taxon>
        <taxon>Actinomycetes</taxon>
        <taxon>Micrococcales</taxon>
        <taxon>Sanguibacteraceae</taxon>
        <taxon>Sanguibacter</taxon>
    </lineage>
</organism>
<dbReference type="CDD" id="cd06462">
    <property type="entry name" value="Peptidase_S24_S26"/>
    <property type="match status" value="1"/>
</dbReference>
<accession>D1BEL6</accession>
<gene>
    <name evidence="4" type="ordered locus">Sked_34110</name>
</gene>
<name>D1BEL6_SANKS</name>
<feature type="region of interest" description="Disordered" evidence="1">
    <location>
        <begin position="160"/>
        <end position="192"/>
    </location>
</feature>
<dbReference type="InterPro" id="IPR015927">
    <property type="entry name" value="Peptidase_S24_S26A/B/C"/>
</dbReference>
<dbReference type="eggNOG" id="COG2932">
    <property type="taxonomic scope" value="Bacteria"/>
</dbReference>
<sequence>MVRTLTLVVLRTVSVVLLLVLVAPFAWRAVTGDTFMNVTSDSMRPVYEVGDVLSVRPAEGDELTEVGTLVVVAFGTAGGGNARYVHRVDEVLEDGTAWLRGDNNSDRDPQPVSQDQVEGTPRLALTGAAAEAFTFAQSITGRAIIVAGALIFLFIPVPRRKSQDAGPREKDDATDGVARHALPSDPETPTGP</sequence>
<dbReference type="Proteomes" id="UP000000322">
    <property type="component" value="Chromosome"/>
</dbReference>
<evidence type="ECO:0000313" key="4">
    <source>
        <dbReference type="EMBL" id="ACZ23302.1"/>
    </source>
</evidence>
<keyword evidence="5" id="KW-1185">Reference proteome</keyword>
<dbReference type="EMBL" id="CP001819">
    <property type="protein sequence ID" value="ACZ23302.1"/>
    <property type="molecule type" value="Genomic_DNA"/>
</dbReference>
<keyword evidence="2" id="KW-0812">Transmembrane</keyword>
<dbReference type="SUPFAM" id="SSF51306">
    <property type="entry name" value="LexA/Signal peptidase"/>
    <property type="match status" value="1"/>
</dbReference>
<feature type="domain" description="Peptidase S24/S26A/S26B/S26C" evidence="3">
    <location>
        <begin position="32"/>
        <end position="117"/>
    </location>
</feature>
<protein>
    <submittedName>
        <fullName evidence="4">Peptidase S24-like protein</fullName>
    </submittedName>
</protein>
<evidence type="ECO:0000259" key="3">
    <source>
        <dbReference type="Pfam" id="PF00717"/>
    </source>
</evidence>
<evidence type="ECO:0000313" key="5">
    <source>
        <dbReference type="Proteomes" id="UP000000322"/>
    </source>
</evidence>
<proteinExistence type="predicted"/>
<dbReference type="AlphaFoldDB" id="D1BEL6"/>
<keyword evidence="2" id="KW-1133">Transmembrane helix</keyword>
<feature type="region of interest" description="Disordered" evidence="1">
    <location>
        <begin position="98"/>
        <end position="118"/>
    </location>
</feature>
<dbReference type="InterPro" id="IPR036286">
    <property type="entry name" value="LexA/Signal_pep-like_sf"/>
</dbReference>
<dbReference type="STRING" id="446469.Sked_34110"/>
<dbReference type="OrthoDB" id="3178064at2"/>
<dbReference type="HOGENOM" id="CLU_1414286_0_0_11"/>
<reference evidence="4 5" key="1">
    <citation type="journal article" date="2009" name="Stand. Genomic Sci.">
        <title>Complete genome sequence of Sanguibacter keddieii type strain (ST-74).</title>
        <authorList>
            <person name="Ivanova N."/>
            <person name="Sikorski J."/>
            <person name="Sims D."/>
            <person name="Brettin T."/>
            <person name="Detter J.C."/>
            <person name="Han C."/>
            <person name="Lapidus A."/>
            <person name="Copeland A."/>
            <person name="Glavina Del Rio T."/>
            <person name="Nolan M."/>
            <person name="Chen F."/>
            <person name="Lucas S."/>
            <person name="Tice H."/>
            <person name="Cheng J.F."/>
            <person name="Bruce D."/>
            <person name="Goodwin L."/>
            <person name="Pitluck S."/>
            <person name="Pati A."/>
            <person name="Mavromatis K."/>
            <person name="Chen A."/>
            <person name="Palaniappan K."/>
            <person name="D'haeseleer P."/>
            <person name="Chain P."/>
            <person name="Bristow J."/>
            <person name="Eisen J.A."/>
            <person name="Markowitz V."/>
            <person name="Hugenholtz P."/>
            <person name="Goker M."/>
            <person name="Pukall R."/>
            <person name="Klenk H.P."/>
            <person name="Kyrpides N.C."/>
        </authorList>
    </citation>
    <scope>NUCLEOTIDE SEQUENCE [LARGE SCALE GENOMIC DNA]</scope>
    <source>
        <strain evidence="5">ATCC 51767 / DSM 10542 / NCFB 3025 / ST-74</strain>
    </source>
</reference>
<dbReference type="Pfam" id="PF00717">
    <property type="entry name" value="Peptidase_S24"/>
    <property type="match status" value="1"/>
</dbReference>
<feature type="compositionally biased region" description="Basic and acidic residues" evidence="1">
    <location>
        <begin position="161"/>
        <end position="173"/>
    </location>
</feature>
<feature type="transmembrane region" description="Helical" evidence="2">
    <location>
        <begin position="139"/>
        <end position="158"/>
    </location>
</feature>
<dbReference type="KEGG" id="ske:Sked_34110"/>
<keyword evidence="2" id="KW-0472">Membrane</keyword>
<dbReference type="RefSeq" id="WP_012868370.1">
    <property type="nucleotide sequence ID" value="NC_013521.1"/>
</dbReference>